<dbReference type="GO" id="GO:0004843">
    <property type="term" value="F:cysteine-type deubiquitinase activity"/>
    <property type="evidence" value="ECO:0007669"/>
    <property type="project" value="UniProtKB-UniRule"/>
</dbReference>
<comment type="catalytic activity">
    <reaction evidence="1 3">
        <text>Thiol-dependent hydrolysis of ester, thioester, amide, peptide and isopeptide bonds formed by the C-terminal Gly of ubiquitin (a 76-residue protein attached to proteins as an intracellular targeting signal).</text>
        <dbReference type="EC" id="3.4.19.12"/>
    </reaction>
</comment>
<dbReference type="EC" id="3.4.19.12" evidence="3"/>
<dbReference type="GO" id="GO:0030968">
    <property type="term" value="P:endoplasmic reticulum unfolded protein response"/>
    <property type="evidence" value="ECO:0007669"/>
    <property type="project" value="TreeGrafter"/>
</dbReference>
<dbReference type="GO" id="GO:0036503">
    <property type="term" value="P:ERAD pathway"/>
    <property type="evidence" value="ECO:0007669"/>
    <property type="project" value="TreeGrafter"/>
</dbReference>
<protein>
    <recommendedName>
        <fullName evidence="3">Ubiquitin thioesterase OTU</fullName>
        <ecNumber evidence="3">3.4.19.12</ecNumber>
    </recommendedName>
</protein>
<dbReference type="GO" id="GO:0005634">
    <property type="term" value="C:nucleus"/>
    <property type="evidence" value="ECO:0007669"/>
    <property type="project" value="TreeGrafter"/>
</dbReference>
<dbReference type="PANTHER" id="PTHR13312">
    <property type="entry name" value="HIV-INDUCED PROTEIN-7-LIKE PROTEASE"/>
    <property type="match status" value="1"/>
</dbReference>
<accession>A0AAD5DAT1</accession>
<keyword evidence="3" id="KW-0645">Protease</keyword>
<evidence type="ECO:0000256" key="1">
    <source>
        <dbReference type="ARBA" id="ARBA00000707"/>
    </source>
</evidence>
<name>A0AAD5DAT1_AMBAR</name>
<dbReference type="EMBL" id="JAMZMK010000165">
    <property type="protein sequence ID" value="KAI7757188.1"/>
    <property type="molecule type" value="Genomic_DNA"/>
</dbReference>
<comment type="caution">
    <text evidence="6">The sequence shown here is derived from an EMBL/GenBank/DDBJ whole genome shotgun (WGS) entry which is preliminary data.</text>
</comment>
<organism evidence="6 7">
    <name type="scientific">Ambrosia artemisiifolia</name>
    <name type="common">Common ragweed</name>
    <dbReference type="NCBI Taxonomy" id="4212"/>
    <lineage>
        <taxon>Eukaryota</taxon>
        <taxon>Viridiplantae</taxon>
        <taxon>Streptophyta</taxon>
        <taxon>Embryophyta</taxon>
        <taxon>Tracheophyta</taxon>
        <taxon>Spermatophyta</taxon>
        <taxon>Magnoliopsida</taxon>
        <taxon>eudicotyledons</taxon>
        <taxon>Gunneridae</taxon>
        <taxon>Pentapetalae</taxon>
        <taxon>asterids</taxon>
        <taxon>campanulids</taxon>
        <taxon>Asterales</taxon>
        <taxon>Asteraceae</taxon>
        <taxon>Asteroideae</taxon>
        <taxon>Heliantheae alliance</taxon>
        <taxon>Heliantheae</taxon>
        <taxon>Ambrosia</taxon>
    </lineage>
</organism>
<gene>
    <name evidence="6" type="ORF">M8C21_021459</name>
</gene>
<evidence type="ECO:0000256" key="3">
    <source>
        <dbReference type="RuleBase" id="RU367104"/>
    </source>
</evidence>
<keyword evidence="7" id="KW-1185">Reference proteome</keyword>
<dbReference type="PANTHER" id="PTHR13312:SF6">
    <property type="entry name" value="UBIQUITIN THIOESTERASE OTU"/>
    <property type="match status" value="1"/>
</dbReference>
<comment type="subcellular location">
    <subcellularLocation>
        <location evidence="3">Cytoplasm</location>
    </subcellularLocation>
</comment>
<dbReference type="InterPro" id="IPR003323">
    <property type="entry name" value="OTU_dom"/>
</dbReference>
<feature type="non-terminal residue" evidence="6">
    <location>
        <position position="1"/>
    </location>
</feature>
<feature type="compositionally biased region" description="Basic and acidic residues" evidence="4">
    <location>
        <begin position="9"/>
        <end position="25"/>
    </location>
</feature>
<feature type="region of interest" description="Disordered" evidence="4">
    <location>
        <begin position="1"/>
        <end position="25"/>
    </location>
</feature>
<feature type="domain" description="OTU" evidence="5">
    <location>
        <begin position="120"/>
        <end position="240"/>
    </location>
</feature>
<dbReference type="GO" id="GO:0016579">
    <property type="term" value="P:protein deubiquitination"/>
    <property type="evidence" value="ECO:0007669"/>
    <property type="project" value="TreeGrafter"/>
</dbReference>
<keyword evidence="3" id="KW-0963">Cytoplasm</keyword>
<comment type="function">
    <text evidence="3">Hydrolase that can remove conjugated ubiquitin from proteins and may therefore play an important regulatory role at the level of protein turnover by preventing degradation.</text>
</comment>
<evidence type="ECO:0000313" key="6">
    <source>
        <dbReference type="EMBL" id="KAI7757188.1"/>
    </source>
</evidence>
<dbReference type="Gene3D" id="3.90.70.80">
    <property type="match status" value="1"/>
</dbReference>
<dbReference type="Proteomes" id="UP001206925">
    <property type="component" value="Unassembled WGS sequence"/>
</dbReference>
<dbReference type="Pfam" id="PF02338">
    <property type="entry name" value="OTU"/>
    <property type="match status" value="1"/>
</dbReference>
<keyword evidence="2 3" id="KW-0378">Hydrolase</keyword>
<sequence length="302" mass="34756">MPKSSKKSGSKEERSKEEPVKRFREKHCKKDAEEIIEKEVVSSKKHKVLNSCALEKKKHELKIQKKIVKKQQICACLAAQPVEINDTGLDPVVVDDNKVNEVECAWFIQKTPLNGVLAYGRCLFRAIAHMVCLRNGEGAPDENQQKELANKLRAQGVQVVDELLKFIEENFDVYIKRIEKPYVWGGESELLMASHVLKTMIPVFMLEGSTQKLLNIATYGKEYEKDDKSSIKVLFYGYLYIRLMSTFHSTGQGHDCNDNRAFEGIFRNRDLNWVIDADMFIGFEDIEVDDDMREELPRPFCT</sequence>
<dbReference type="InterPro" id="IPR038765">
    <property type="entry name" value="Papain-like_cys_pep_sf"/>
</dbReference>
<keyword evidence="3" id="KW-0788">Thiol protease</keyword>
<proteinExistence type="predicted"/>
<keyword evidence="3" id="KW-0833">Ubl conjugation pathway</keyword>
<evidence type="ECO:0000313" key="7">
    <source>
        <dbReference type="Proteomes" id="UP001206925"/>
    </source>
</evidence>
<reference evidence="6" key="1">
    <citation type="submission" date="2022-06" db="EMBL/GenBank/DDBJ databases">
        <title>Uncovering the hologenomic basis of an extraordinary plant invasion.</title>
        <authorList>
            <person name="Bieker V.C."/>
            <person name="Martin M.D."/>
            <person name="Gilbert T."/>
            <person name="Hodgins K."/>
            <person name="Battlay P."/>
            <person name="Petersen B."/>
            <person name="Wilson J."/>
        </authorList>
    </citation>
    <scope>NUCLEOTIDE SEQUENCE</scope>
    <source>
        <strain evidence="6">AA19_3_7</strain>
        <tissue evidence="6">Leaf</tissue>
    </source>
</reference>
<dbReference type="SUPFAM" id="SSF54001">
    <property type="entry name" value="Cysteine proteinases"/>
    <property type="match status" value="1"/>
</dbReference>
<dbReference type="AlphaFoldDB" id="A0AAD5DAT1"/>
<evidence type="ECO:0000256" key="2">
    <source>
        <dbReference type="ARBA" id="ARBA00022801"/>
    </source>
</evidence>
<evidence type="ECO:0000259" key="5">
    <source>
        <dbReference type="Pfam" id="PF02338"/>
    </source>
</evidence>
<evidence type="ECO:0000256" key="4">
    <source>
        <dbReference type="SAM" id="MobiDB-lite"/>
    </source>
</evidence>
<dbReference type="GO" id="GO:0005829">
    <property type="term" value="C:cytosol"/>
    <property type="evidence" value="ECO:0007669"/>
    <property type="project" value="TreeGrafter"/>
</dbReference>